<name>A0ABP9FU22_9SPHI</name>
<organism evidence="1 2">
    <name type="scientific">Mucilaginibacter defluvii</name>
    <dbReference type="NCBI Taxonomy" id="1196019"/>
    <lineage>
        <taxon>Bacteria</taxon>
        <taxon>Pseudomonadati</taxon>
        <taxon>Bacteroidota</taxon>
        <taxon>Sphingobacteriia</taxon>
        <taxon>Sphingobacteriales</taxon>
        <taxon>Sphingobacteriaceae</taxon>
        <taxon>Mucilaginibacter</taxon>
    </lineage>
</organism>
<protein>
    <submittedName>
        <fullName evidence="1">Uncharacterized protein</fullName>
    </submittedName>
</protein>
<evidence type="ECO:0000313" key="2">
    <source>
        <dbReference type="Proteomes" id="UP001501436"/>
    </source>
</evidence>
<dbReference type="Proteomes" id="UP001501436">
    <property type="component" value="Unassembled WGS sequence"/>
</dbReference>
<reference evidence="2" key="1">
    <citation type="journal article" date="2019" name="Int. J. Syst. Evol. Microbiol.">
        <title>The Global Catalogue of Microorganisms (GCM) 10K type strain sequencing project: providing services to taxonomists for standard genome sequencing and annotation.</title>
        <authorList>
            <consortium name="The Broad Institute Genomics Platform"/>
            <consortium name="The Broad Institute Genome Sequencing Center for Infectious Disease"/>
            <person name="Wu L."/>
            <person name="Ma J."/>
        </authorList>
    </citation>
    <scope>NUCLEOTIDE SEQUENCE [LARGE SCALE GENOMIC DNA]</scope>
    <source>
        <strain evidence="2">JCM 18283</strain>
    </source>
</reference>
<accession>A0ABP9FU22</accession>
<keyword evidence="2" id="KW-1185">Reference proteome</keyword>
<dbReference type="EMBL" id="BAABJI010000002">
    <property type="protein sequence ID" value="GAA4915821.1"/>
    <property type="molecule type" value="Genomic_DNA"/>
</dbReference>
<evidence type="ECO:0000313" key="1">
    <source>
        <dbReference type="EMBL" id="GAA4915821.1"/>
    </source>
</evidence>
<comment type="caution">
    <text evidence="1">The sequence shown here is derived from an EMBL/GenBank/DDBJ whole genome shotgun (WGS) entry which is preliminary data.</text>
</comment>
<sequence length="108" mass="12101">MINPVAFKTSADNGTVRKIIIEPILKRDDSGELTDTGVYRLLKNATDNESFLFTEPLETTESNTDIPDELNPDYLGKITFIDGSWTFKGDLLTEHEQQQIAGFIVNHA</sequence>
<dbReference type="RefSeq" id="WP_345330974.1">
    <property type="nucleotide sequence ID" value="NZ_BAABJI010000002.1"/>
</dbReference>
<gene>
    <name evidence="1" type="ORF">GCM10023313_19210</name>
</gene>
<proteinExistence type="predicted"/>